<dbReference type="AlphaFoldDB" id="A0A8K1C6T9"/>
<dbReference type="SUPFAM" id="SSF57184">
    <property type="entry name" value="Growth factor receptor domain"/>
    <property type="match status" value="1"/>
</dbReference>
<dbReference type="InterPro" id="IPR011641">
    <property type="entry name" value="Tyr-kin_ephrin_A/B_rcpt-like"/>
</dbReference>
<dbReference type="Proteomes" id="UP000794436">
    <property type="component" value="Unassembled WGS sequence"/>
</dbReference>
<accession>A0A8K1C6T9</accession>
<dbReference type="OrthoDB" id="439917at2759"/>
<dbReference type="EMBL" id="SPLM01000144">
    <property type="protein sequence ID" value="TMW57102.1"/>
    <property type="molecule type" value="Genomic_DNA"/>
</dbReference>
<keyword evidence="1" id="KW-0472">Membrane</keyword>
<dbReference type="Pfam" id="PF07699">
    <property type="entry name" value="Ephrin_rec_like"/>
    <property type="match status" value="1"/>
</dbReference>
<evidence type="ECO:0000313" key="3">
    <source>
        <dbReference type="EMBL" id="TMW57102.1"/>
    </source>
</evidence>
<organism evidence="3 4">
    <name type="scientific">Pythium oligandrum</name>
    <name type="common">Mycoparasitic fungus</name>
    <dbReference type="NCBI Taxonomy" id="41045"/>
    <lineage>
        <taxon>Eukaryota</taxon>
        <taxon>Sar</taxon>
        <taxon>Stramenopiles</taxon>
        <taxon>Oomycota</taxon>
        <taxon>Peronosporomycetes</taxon>
        <taxon>Pythiales</taxon>
        <taxon>Pythiaceae</taxon>
        <taxon>Pythium</taxon>
    </lineage>
</organism>
<sequence>MEHQESGLRILFAARVLAITVVAILSGSLYLVHEQYISGPRPQVLTNLRHARSHEIVQLRLYMGVQPKPLDCPKGKYRPPGAGITLGECALCPRGVYGDSPGLTSSDCTAKCPKGTYNDRPGAKSVLDCKMCPPGVYGSSPGLTSRACTAPCPYGKYSMKGGLQSASECIDCPPNYRGPNGRRNSNVFNNWDGGYPCDRFINGKTVQTGRDKFNADVLAAYLASERRPNNQINDNT</sequence>
<feature type="domain" description="Tyrosine-protein kinase ephrin type A/B receptor-like" evidence="2">
    <location>
        <begin position="85"/>
        <end position="129"/>
    </location>
</feature>
<comment type="caution">
    <text evidence="3">The sequence shown here is derived from an EMBL/GenBank/DDBJ whole genome shotgun (WGS) entry which is preliminary data.</text>
</comment>
<evidence type="ECO:0000313" key="4">
    <source>
        <dbReference type="Proteomes" id="UP000794436"/>
    </source>
</evidence>
<reference evidence="3" key="1">
    <citation type="submission" date="2019-03" db="EMBL/GenBank/DDBJ databases">
        <title>Long read genome sequence of the mycoparasitic Pythium oligandrum ATCC 38472 isolated from sugarbeet rhizosphere.</title>
        <authorList>
            <person name="Gaulin E."/>
        </authorList>
    </citation>
    <scope>NUCLEOTIDE SEQUENCE</scope>
    <source>
        <strain evidence="3">ATCC 38472_TT</strain>
    </source>
</reference>
<protein>
    <recommendedName>
        <fullName evidence="2">Tyrosine-protein kinase ephrin type A/B receptor-like domain-containing protein</fullName>
    </recommendedName>
</protein>
<proteinExistence type="predicted"/>
<feature type="transmembrane region" description="Helical" evidence="1">
    <location>
        <begin position="12"/>
        <end position="32"/>
    </location>
</feature>
<evidence type="ECO:0000259" key="2">
    <source>
        <dbReference type="Pfam" id="PF07699"/>
    </source>
</evidence>
<keyword evidence="1" id="KW-1133">Transmembrane helix</keyword>
<dbReference type="SMART" id="SM01411">
    <property type="entry name" value="Ephrin_rec_like"/>
    <property type="match status" value="2"/>
</dbReference>
<name>A0A8K1C6T9_PYTOL</name>
<dbReference type="Gene3D" id="2.10.50.10">
    <property type="entry name" value="Tumor Necrosis Factor Receptor, subunit A, domain 2"/>
    <property type="match status" value="2"/>
</dbReference>
<keyword evidence="1" id="KW-0812">Transmembrane</keyword>
<dbReference type="InterPro" id="IPR009030">
    <property type="entry name" value="Growth_fac_rcpt_cys_sf"/>
</dbReference>
<gene>
    <name evidence="3" type="ORF">Poli38472_003027</name>
</gene>
<evidence type="ECO:0000256" key="1">
    <source>
        <dbReference type="SAM" id="Phobius"/>
    </source>
</evidence>
<keyword evidence="4" id="KW-1185">Reference proteome</keyword>